<reference evidence="2" key="1">
    <citation type="journal article" date="2005" name="PLoS Biol.">
        <title>The genomes of Oryza sativa: a history of duplications.</title>
        <authorList>
            <person name="Yu J."/>
            <person name="Wang J."/>
            <person name="Lin W."/>
            <person name="Li S."/>
            <person name="Li H."/>
            <person name="Zhou J."/>
            <person name="Ni P."/>
            <person name="Dong W."/>
            <person name="Hu S."/>
            <person name="Zeng C."/>
            <person name="Zhang J."/>
            <person name="Zhang Y."/>
            <person name="Li R."/>
            <person name="Xu Z."/>
            <person name="Li S."/>
            <person name="Li X."/>
            <person name="Zheng H."/>
            <person name="Cong L."/>
            <person name="Lin L."/>
            <person name="Yin J."/>
            <person name="Geng J."/>
            <person name="Li G."/>
            <person name="Shi J."/>
            <person name="Liu J."/>
            <person name="Lv H."/>
            <person name="Li J."/>
            <person name="Wang J."/>
            <person name="Deng Y."/>
            <person name="Ran L."/>
            <person name="Shi X."/>
            <person name="Wang X."/>
            <person name="Wu Q."/>
            <person name="Li C."/>
            <person name="Ren X."/>
            <person name="Wang J."/>
            <person name="Wang X."/>
            <person name="Li D."/>
            <person name="Liu D."/>
            <person name="Zhang X."/>
            <person name="Ji Z."/>
            <person name="Zhao W."/>
            <person name="Sun Y."/>
            <person name="Zhang Z."/>
            <person name="Bao J."/>
            <person name="Han Y."/>
            <person name="Dong L."/>
            <person name="Ji J."/>
            <person name="Chen P."/>
            <person name="Wu S."/>
            <person name="Liu J."/>
            <person name="Xiao Y."/>
            <person name="Bu D."/>
            <person name="Tan J."/>
            <person name="Yang L."/>
            <person name="Ye C."/>
            <person name="Zhang J."/>
            <person name="Xu J."/>
            <person name="Zhou Y."/>
            <person name="Yu Y."/>
            <person name="Zhang B."/>
            <person name="Zhuang S."/>
            <person name="Wei H."/>
            <person name="Liu B."/>
            <person name="Lei M."/>
            <person name="Yu H."/>
            <person name="Li Y."/>
            <person name="Xu H."/>
            <person name="Wei S."/>
            <person name="He X."/>
            <person name="Fang L."/>
            <person name="Zhang Z."/>
            <person name="Zhang Y."/>
            <person name="Huang X."/>
            <person name="Su Z."/>
            <person name="Tong W."/>
            <person name="Li J."/>
            <person name="Tong Z."/>
            <person name="Li S."/>
            <person name="Ye J."/>
            <person name="Wang L."/>
            <person name="Fang L."/>
            <person name="Lei T."/>
            <person name="Chen C."/>
            <person name="Chen H."/>
            <person name="Xu Z."/>
            <person name="Li H."/>
            <person name="Huang H."/>
            <person name="Zhang F."/>
            <person name="Xu H."/>
            <person name="Li N."/>
            <person name="Zhao C."/>
            <person name="Li S."/>
            <person name="Dong L."/>
            <person name="Huang Y."/>
            <person name="Li L."/>
            <person name="Xi Y."/>
            <person name="Qi Q."/>
            <person name="Li W."/>
            <person name="Zhang B."/>
            <person name="Hu W."/>
            <person name="Zhang Y."/>
            <person name="Tian X."/>
            <person name="Jiao Y."/>
            <person name="Liang X."/>
            <person name="Jin J."/>
            <person name="Gao L."/>
            <person name="Zheng W."/>
            <person name="Hao B."/>
            <person name="Liu S."/>
            <person name="Wang W."/>
            <person name="Yuan L."/>
            <person name="Cao M."/>
            <person name="McDermott J."/>
            <person name="Samudrala R."/>
            <person name="Wang J."/>
            <person name="Wong G.K."/>
            <person name="Yang H."/>
        </authorList>
    </citation>
    <scope>NUCLEOTIDE SEQUENCE [LARGE SCALE GENOMIC DNA]</scope>
</reference>
<sequence>MDPPQRIFGAASSPPIGIPPTSIAAPVDPPHPIFGAASSSPIAHRSLLPTPSVATAVAVQVDPPPPHSESELVQALSDKYRLPVRFLLSSIPPTYLSAWELSDGKAQGLVWSHSDALDITHHYQSLGLHEIRFLYSEFISLRCVQDMEYMIARTPFSMRVLNPDVAKEKSRMLSKLNGYCCSLREALRQVQAGGNLVEMFNLRSKFAQEHELCTCRTELLRQMKVDALNRVLVLGLGEGASSAHSADMIWILKHHRPDEYAVAVNDDGTVSWPIIHGLVQNIRNMMGNKLTSNDTLANSRTSLLGVIGRFQFEHKVQEVLEKTRSHSTVHDRSYFKIPAAAPSSAPAAVPCTAPPAAPAAASTAAPAAASTAAPAAASTAAPAAASTAAPAAASTAVPDDATPAEASDASSDDAGEEVAIMKFMEMEGEPEEQRAKRFQRYCASLDFCL</sequence>
<name>A3BFC6_ORYSJ</name>
<proteinExistence type="predicted"/>
<dbReference type="AlphaFoldDB" id="A3BFC6"/>
<protein>
    <submittedName>
        <fullName evidence="2">Uncharacterized protein</fullName>
    </submittedName>
</protein>
<feature type="compositionally biased region" description="Low complexity" evidence="1">
    <location>
        <begin position="394"/>
        <end position="409"/>
    </location>
</feature>
<organism evidence="2">
    <name type="scientific">Oryza sativa subsp. japonica</name>
    <name type="common">Rice</name>
    <dbReference type="NCBI Taxonomy" id="39947"/>
    <lineage>
        <taxon>Eukaryota</taxon>
        <taxon>Viridiplantae</taxon>
        <taxon>Streptophyta</taxon>
        <taxon>Embryophyta</taxon>
        <taxon>Tracheophyta</taxon>
        <taxon>Spermatophyta</taxon>
        <taxon>Magnoliopsida</taxon>
        <taxon>Liliopsida</taxon>
        <taxon>Poales</taxon>
        <taxon>Poaceae</taxon>
        <taxon>BOP clade</taxon>
        <taxon>Oryzoideae</taxon>
        <taxon>Oryzeae</taxon>
        <taxon>Oryzinae</taxon>
        <taxon>Oryza</taxon>
        <taxon>Oryza sativa</taxon>
    </lineage>
</organism>
<dbReference type="Proteomes" id="UP000007752">
    <property type="component" value="Chromosome 6"/>
</dbReference>
<evidence type="ECO:0000256" key="1">
    <source>
        <dbReference type="SAM" id="MobiDB-lite"/>
    </source>
</evidence>
<reference evidence="2" key="2">
    <citation type="submission" date="2008-12" db="EMBL/GenBank/DDBJ databases">
        <title>Improved gene annotation of the rice (Oryza sativa) genomes.</title>
        <authorList>
            <person name="Wang J."/>
            <person name="Li R."/>
            <person name="Fan W."/>
            <person name="Huang Q."/>
            <person name="Zhang J."/>
            <person name="Zhou Y."/>
            <person name="Hu Y."/>
            <person name="Zi S."/>
            <person name="Li J."/>
            <person name="Ni P."/>
            <person name="Zheng H."/>
            <person name="Zhang Y."/>
            <person name="Zhao M."/>
            <person name="Hao Q."/>
            <person name="McDermott J."/>
            <person name="Samudrala R."/>
            <person name="Kristiansen K."/>
            <person name="Wong G.K.-S."/>
        </authorList>
    </citation>
    <scope>NUCLEOTIDE SEQUENCE</scope>
</reference>
<feature type="region of interest" description="Disordered" evidence="1">
    <location>
        <begin position="394"/>
        <end position="414"/>
    </location>
</feature>
<dbReference type="EMBL" id="CM000143">
    <property type="protein sequence ID" value="EAZ38265.1"/>
    <property type="molecule type" value="Genomic_DNA"/>
</dbReference>
<gene>
    <name evidence="2" type="ORF">OsJ_22642</name>
</gene>
<accession>A3BFC6</accession>
<evidence type="ECO:0000313" key="2">
    <source>
        <dbReference type="EMBL" id="EAZ38265.1"/>
    </source>
</evidence>